<feature type="compositionally biased region" description="Low complexity" evidence="1">
    <location>
        <begin position="165"/>
        <end position="189"/>
    </location>
</feature>
<accession>A0A8T0TTQ2</accession>
<evidence type="ECO:0000313" key="3">
    <source>
        <dbReference type="Proteomes" id="UP000823388"/>
    </source>
</evidence>
<organism evidence="2 3">
    <name type="scientific">Panicum virgatum</name>
    <name type="common">Blackwell switchgrass</name>
    <dbReference type="NCBI Taxonomy" id="38727"/>
    <lineage>
        <taxon>Eukaryota</taxon>
        <taxon>Viridiplantae</taxon>
        <taxon>Streptophyta</taxon>
        <taxon>Embryophyta</taxon>
        <taxon>Tracheophyta</taxon>
        <taxon>Spermatophyta</taxon>
        <taxon>Magnoliopsida</taxon>
        <taxon>Liliopsida</taxon>
        <taxon>Poales</taxon>
        <taxon>Poaceae</taxon>
        <taxon>PACMAD clade</taxon>
        <taxon>Panicoideae</taxon>
        <taxon>Panicodae</taxon>
        <taxon>Paniceae</taxon>
        <taxon>Panicinae</taxon>
        <taxon>Panicum</taxon>
        <taxon>Panicum sect. Hiantes</taxon>
    </lineage>
</organism>
<name>A0A8T0TTQ2_PANVG</name>
<feature type="region of interest" description="Disordered" evidence="1">
    <location>
        <begin position="20"/>
        <end position="211"/>
    </location>
</feature>
<keyword evidence="3" id="KW-1185">Reference proteome</keyword>
<feature type="compositionally biased region" description="Low complexity" evidence="1">
    <location>
        <begin position="83"/>
        <end position="96"/>
    </location>
</feature>
<evidence type="ECO:0000256" key="1">
    <source>
        <dbReference type="SAM" id="MobiDB-lite"/>
    </source>
</evidence>
<evidence type="ECO:0000313" key="2">
    <source>
        <dbReference type="EMBL" id="KAG2611219.1"/>
    </source>
</evidence>
<gene>
    <name evidence="2" type="ORF">PVAP13_4KG149010</name>
</gene>
<dbReference type="EMBL" id="CM029043">
    <property type="protein sequence ID" value="KAG2611219.1"/>
    <property type="molecule type" value="Genomic_DNA"/>
</dbReference>
<reference evidence="2" key="1">
    <citation type="submission" date="2020-05" db="EMBL/GenBank/DDBJ databases">
        <title>WGS assembly of Panicum virgatum.</title>
        <authorList>
            <person name="Lovell J.T."/>
            <person name="Jenkins J."/>
            <person name="Shu S."/>
            <person name="Juenger T.E."/>
            <person name="Schmutz J."/>
        </authorList>
    </citation>
    <scope>NUCLEOTIDE SEQUENCE</scope>
    <source>
        <strain evidence="2">AP13</strain>
    </source>
</reference>
<comment type="caution">
    <text evidence="2">The sequence shown here is derived from an EMBL/GenBank/DDBJ whole genome shotgun (WGS) entry which is preliminary data.</text>
</comment>
<protein>
    <submittedName>
        <fullName evidence="2">Uncharacterized protein</fullName>
    </submittedName>
</protein>
<dbReference type="Proteomes" id="UP000823388">
    <property type="component" value="Chromosome 4K"/>
</dbReference>
<sequence length="211" mass="22389">MCMCSTIFCNAPWPCCPSPRRPRSRRAHPAARHGHSTTVASTTSSAPFLSGSHSCPASSRSTSGTTPSPAASPPNWRPICRLASSTGTTAISAAPSCRGSARPRWRTLSTRSPGQAAAVQRRHHAEKGSHGRAPSTKAAMGAHLQPRRSRPWSPPPWPPPPWPSSRPQRSACLRSRGAGAAGRRTQGLAIAVHGRWRRYSKERGSTGTAAA</sequence>
<proteinExistence type="predicted"/>
<feature type="compositionally biased region" description="Basic residues" evidence="1">
    <location>
        <begin position="20"/>
        <end position="35"/>
    </location>
</feature>
<dbReference type="AlphaFoldDB" id="A0A8T0TTQ2"/>
<feature type="compositionally biased region" description="Pro residues" evidence="1">
    <location>
        <begin position="152"/>
        <end position="164"/>
    </location>
</feature>
<feature type="compositionally biased region" description="Low complexity" evidence="1">
    <location>
        <begin position="36"/>
        <end position="46"/>
    </location>
</feature>
<feature type="compositionally biased region" description="Low complexity" evidence="1">
    <location>
        <begin position="56"/>
        <end position="69"/>
    </location>
</feature>